<dbReference type="OrthoDB" id="527247at2"/>
<keyword evidence="3" id="KW-1185">Reference proteome</keyword>
<dbReference type="Pfam" id="PF14065">
    <property type="entry name" value="Pvc16_N"/>
    <property type="match status" value="1"/>
</dbReference>
<dbReference type="Proteomes" id="UP000460290">
    <property type="component" value="Unassembled WGS sequence"/>
</dbReference>
<protein>
    <submittedName>
        <fullName evidence="2">DUF4255 domain-containing protein</fullName>
    </submittedName>
</protein>
<evidence type="ECO:0000313" key="2">
    <source>
        <dbReference type="EMBL" id="MXO82652.1"/>
    </source>
</evidence>
<organism evidence="2 3">
    <name type="scientific">Pontixanthobacter aestiaquae</name>
    <dbReference type="NCBI Taxonomy" id="1509367"/>
    <lineage>
        <taxon>Bacteria</taxon>
        <taxon>Pseudomonadati</taxon>
        <taxon>Pseudomonadota</taxon>
        <taxon>Alphaproteobacteria</taxon>
        <taxon>Sphingomonadales</taxon>
        <taxon>Erythrobacteraceae</taxon>
        <taxon>Pontixanthobacter</taxon>
    </lineage>
</organism>
<evidence type="ECO:0000259" key="1">
    <source>
        <dbReference type="Pfam" id="PF14065"/>
    </source>
</evidence>
<dbReference type="RefSeq" id="WP_160613080.1">
    <property type="nucleotide sequence ID" value="NZ_JAUFQM010000001.1"/>
</dbReference>
<reference evidence="2 3" key="1">
    <citation type="submission" date="2019-12" db="EMBL/GenBank/DDBJ databases">
        <title>Genomic-based taxomic classification of the family Erythrobacteraceae.</title>
        <authorList>
            <person name="Xu L."/>
        </authorList>
    </citation>
    <scope>NUCLEOTIDE SEQUENCE [LARGE SCALE GENOMIC DNA]</scope>
    <source>
        <strain evidence="2 3">KCTC 42006</strain>
    </source>
</reference>
<dbReference type="InterPro" id="IPR025351">
    <property type="entry name" value="Pvc16_N"/>
</dbReference>
<dbReference type="EMBL" id="WTYZ01000001">
    <property type="protein sequence ID" value="MXO82652.1"/>
    <property type="molecule type" value="Genomic_DNA"/>
</dbReference>
<accession>A0A844Z5P5</accession>
<name>A0A844Z5P5_9SPHN</name>
<proteinExistence type="predicted"/>
<feature type="domain" description="Pvc16 N-terminal" evidence="1">
    <location>
        <begin position="11"/>
        <end position="127"/>
    </location>
</feature>
<comment type="caution">
    <text evidence="2">The sequence shown here is derived from an EMBL/GenBank/DDBJ whole genome shotgun (WGS) entry which is preliminary data.</text>
</comment>
<evidence type="ECO:0000313" key="3">
    <source>
        <dbReference type="Proteomes" id="UP000460290"/>
    </source>
</evidence>
<dbReference type="AlphaFoldDB" id="A0A844Z5P5"/>
<gene>
    <name evidence="2" type="ORF">GRI35_04610</name>
</gene>
<sequence length="182" mass="19462">MDSNWTIALATAALHSRLRAIADTVQPGVLVTGEPAGQDTQPAVEVRLYQIDRKPAVRNRSMSRRGGAGQHGRIRQPIILDLHYALAVSARAGFIGEALCGSIISSLEQHPLIDSDELSRAASSGPELLREAYEAAVAQGTAFEPLRIEWSQPGAVSTPPPLADRWSIPLYCKASAVMQADG</sequence>